<feature type="region of interest" description="Disordered" evidence="1">
    <location>
        <begin position="1"/>
        <end position="42"/>
    </location>
</feature>
<comment type="caution">
    <text evidence="2">The sequence shown here is derived from an EMBL/GenBank/DDBJ whole genome shotgun (WGS) entry which is preliminary data.</text>
</comment>
<sequence>MAQNQTWPVHERIRAASGDGLPEREATKQGSELFSSRLTLPA</sequence>
<dbReference type="Proteomes" id="UP000041625">
    <property type="component" value="Unassembled WGS sequence"/>
</dbReference>
<reference evidence="2 3" key="1">
    <citation type="submission" date="2014-06" db="EMBL/GenBank/DDBJ databases">
        <authorList>
            <person name="Le Roux F."/>
        </authorList>
    </citation>
    <scope>NUCLEOTIDE SEQUENCE [LARGE SCALE GENOMIC DNA]</scope>
    <source>
        <strain evidence="2 3">J2-31</strain>
    </source>
</reference>
<proteinExistence type="predicted"/>
<name>A0AA87BZ34_9VIBR</name>
<evidence type="ECO:0000313" key="3">
    <source>
        <dbReference type="Proteomes" id="UP000041625"/>
    </source>
</evidence>
<evidence type="ECO:0000313" key="2">
    <source>
        <dbReference type="EMBL" id="CDT77415.1"/>
    </source>
</evidence>
<protein>
    <submittedName>
        <fullName evidence="2">Uncharacterized protein</fullName>
    </submittedName>
</protein>
<dbReference type="EMBL" id="CCKJ01000037">
    <property type="protein sequence ID" value="CDT77415.1"/>
    <property type="molecule type" value="Genomic_DNA"/>
</dbReference>
<dbReference type="AlphaFoldDB" id="A0AA87BZ34"/>
<gene>
    <name evidence="2" type="ORF">VCR31J2_1310449</name>
</gene>
<organism evidence="2 3">
    <name type="scientific">Vibrio coralliirubri</name>
    <dbReference type="NCBI Taxonomy" id="1516159"/>
    <lineage>
        <taxon>Bacteria</taxon>
        <taxon>Pseudomonadati</taxon>
        <taxon>Pseudomonadota</taxon>
        <taxon>Gammaproteobacteria</taxon>
        <taxon>Vibrionales</taxon>
        <taxon>Vibrionaceae</taxon>
        <taxon>Vibrio</taxon>
    </lineage>
</organism>
<keyword evidence="3" id="KW-1185">Reference proteome</keyword>
<feature type="compositionally biased region" description="Polar residues" evidence="1">
    <location>
        <begin position="28"/>
        <end position="42"/>
    </location>
</feature>
<accession>A0AA87BZ34</accession>
<evidence type="ECO:0000256" key="1">
    <source>
        <dbReference type="SAM" id="MobiDB-lite"/>
    </source>
</evidence>